<keyword evidence="5 6" id="KW-0663">Pyridoxal phosphate</keyword>
<dbReference type="Gene3D" id="3.90.1150.10">
    <property type="entry name" value="Aspartate Aminotransferase, domain 1"/>
    <property type="match status" value="1"/>
</dbReference>
<evidence type="ECO:0000256" key="5">
    <source>
        <dbReference type="ARBA" id="ARBA00022898"/>
    </source>
</evidence>
<comment type="caution">
    <text evidence="7">The sequence shown here is derived from an EMBL/GenBank/DDBJ whole genome shotgun (WGS) entry which is preliminary data.</text>
</comment>
<dbReference type="Pfam" id="PF00202">
    <property type="entry name" value="Aminotran_3"/>
    <property type="match status" value="1"/>
</dbReference>
<dbReference type="InterPro" id="IPR015421">
    <property type="entry name" value="PyrdxlP-dep_Trfase_major"/>
</dbReference>
<comment type="cofactor">
    <cofactor evidence="1">
        <name>pyridoxal 5'-phosphate</name>
        <dbReference type="ChEBI" id="CHEBI:597326"/>
    </cofactor>
</comment>
<reference evidence="7" key="1">
    <citation type="submission" date="2021-06" db="EMBL/GenBank/DDBJ databases">
        <authorList>
            <person name="Kallberg Y."/>
            <person name="Tangrot J."/>
            <person name="Rosling A."/>
        </authorList>
    </citation>
    <scope>NUCLEOTIDE SEQUENCE</scope>
    <source>
        <strain evidence="7">CL551</strain>
    </source>
</reference>
<gene>
    <name evidence="7" type="ORF">AMORRO_LOCUS6916</name>
</gene>
<dbReference type="EMBL" id="CAJVPV010004896">
    <property type="protein sequence ID" value="CAG8581122.1"/>
    <property type="molecule type" value="Genomic_DNA"/>
</dbReference>
<sequence>MSVKQLAEYGAHHINRGVSRMSNLVIEKAKGSWVWTVEGKKYLDLSTGIGVLSTGHCHPKVVKAVQEQAANLNHGQVNIMFHKPMLDLIKKLKPIMPASNLDTFFFWNSGAEAVEASIKLARQATKKQNIIVFEGSFHGRTIGTMSLTTSKTVYKVGFGPLMQPGVHVAPYPYCFKCPVHRAAPDKYHLNNCCNNPIDQIELLLKQQTAPQDTAAILIETVLGEGGYVQPPKSFFPKLKEICDKNDILLILDEVQCGFGRTGKMFAVEHYGIVPDIMVMAKGIASGFPLSAIVSRKELMDKQLPGSMGGTYSGNAVSCAAAIATLEIFEEEKLLDNINARSSQIYSLLDKKLKPILPSKVDVDIRGMGLMIGLEFTGVPSGFAASVAKESLEKQDMIILTTSIYETIRLIPPLNITEEEVDDGVERLCKALSVVLERLVKEGKV</sequence>
<dbReference type="PIRSF" id="PIRSF000521">
    <property type="entry name" value="Transaminase_4ab_Lys_Orn"/>
    <property type="match status" value="1"/>
</dbReference>
<dbReference type="OrthoDB" id="5419315at2759"/>
<evidence type="ECO:0000256" key="6">
    <source>
        <dbReference type="RuleBase" id="RU003560"/>
    </source>
</evidence>
<comment type="similarity">
    <text evidence="2 6">Belongs to the class-III pyridoxal-phosphate-dependent aminotransferase family.</text>
</comment>
<dbReference type="PANTHER" id="PTHR11986">
    <property type="entry name" value="AMINOTRANSFERASE CLASS III"/>
    <property type="match status" value="1"/>
</dbReference>
<evidence type="ECO:0000256" key="1">
    <source>
        <dbReference type="ARBA" id="ARBA00001933"/>
    </source>
</evidence>
<evidence type="ECO:0000256" key="4">
    <source>
        <dbReference type="ARBA" id="ARBA00022679"/>
    </source>
</evidence>
<accession>A0A9N9G558</accession>
<dbReference type="InterPro" id="IPR050103">
    <property type="entry name" value="Class-III_PLP-dep_AT"/>
</dbReference>
<protein>
    <submittedName>
        <fullName evidence="7">11970_t:CDS:1</fullName>
    </submittedName>
</protein>
<dbReference type="SUPFAM" id="SSF53383">
    <property type="entry name" value="PLP-dependent transferases"/>
    <property type="match status" value="1"/>
</dbReference>
<dbReference type="GO" id="GO:0008483">
    <property type="term" value="F:transaminase activity"/>
    <property type="evidence" value="ECO:0007669"/>
    <property type="project" value="UniProtKB-KW"/>
</dbReference>
<dbReference type="Gene3D" id="3.40.640.10">
    <property type="entry name" value="Type I PLP-dependent aspartate aminotransferase-like (Major domain)"/>
    <property type="match status" value="1"/>
</dbReference>
<keyword evidence="4" id="KW-0808">Transferase</keyword>
<organism evidence="7 8">
    <name type="scientific">Acaulospora morrowiae</name>
    <dbReference type="NCBI Taxonomy" id="94023"/>
    <lineage>
        <taxon>Eukaryota</taxon>
        <taxon>Fungi</taxon>
        <taxon>Fungi incertae sedis</taxon>
        <taxon>Mucoromycota</taxon>
        <taxon>Glomeromycotina</taxon>
        <taxon>Glomeromycetes</taxon>
        <taxon>Diversisporales</taxon>
        <taxon>Acaulosporaceae</taxon>
        <taxon>Acaulospora</taxon>
    </lineage>
</organism>
<dbReference type="GO" id="GO:0030170">
    <property type="term" value="F:pyridoxal phosphate binding"/>
    <property type="evidence" value="ECO:0007669"/>
    <property type="project" value="InterPro"/>
</dbReference>
<name>A0A9N9G558_9GLOM</name>
<dbReference type="FunFam" id="3.40.640.10:FF:000013">
    <property type="entry name" value="4-aminobutyrate aminotransferase"/>
    <property type="match status" value="1"/>
</dbReference>
<evidence type="ECO:0000313" key="7">
    <source>
        <dbReference type="EMBL" id="CAG8581122.1"/>
    </source>
</evidence>
<dbReference type="InterPro" id="IPR015424">
    <property type="entry name" value="PyrdxlP-dep_Trfase"/>
</dbReference>
<dbReference type="InterPro" id="IPR049704">
    <property type="entry name" value="Aminotrans_3_PPA_site"/>
</dbReference>
<proteinExistence type="inferred from homology"/>
<dbReference type="AlphaFoldDB" id="A0A9N9G558"/>
<keyword evidence="8" id="KW-1185">Reference proteome</keyword>
<evidence type="ECO:0000256" key="3">
    <source>
        <dbReference type="ARBA" id="ARBA00022576"/>
    </source>
</evidence>
<dbReference type="PROSITE" id="PS00600">
    <property type="entry name" value="AA_TRANSFER_CLASS_3"/>
    <property type="match status" value="1"/>
</dbReference>
<evidence type="ECO:0000313" key="8">
    <source>
        <dbReference type="Proteomes" id="UP000789342"/>
    </source>
</evidence>
<dbReference type="InterPro" id="IPR015422">
    <property type="entry name" value="PyrdxlP-dep_Trfase_small"/>
</dbReference>
<dbReference type="CDD" id="cd00610">
    <property type="entry name" value="OAT_like"/>
    <property type="match status" value="1"/>
</dbReference>
<dbReference type="Proteomes" id="UP000789342">
    <property type="component" value="Unassembled WGS sequence"/>
</dbReference>
<dbReference type="GO" id="GO:0042802">
    <property type="term" value="F:identical protein binding"/>
    <property type="evidence" value="ECO:0007669"/>
    <property type="project" value="TreeGrafter"/>
</dbReference>
<evidence type="ECO:0000256" key="2">
    <source>
        <dbReference type="ARBA" id="ARBA00008954"/>
    </source>
</evidence>
<keyword evidence="3" id="KW-0032">Aminotransferase</keyword>
<dbReference type="InterPro" id="IPR005814">
    <property type="entry name" value="Aminotrans_3"/>
</dbReference>